<protein>
    <submittedName>
        <fullName evidence="1">Uncharacterized protein</fullName>
    </submittedName>
</protein>
<evidence type="ECO:0000313" key="1">
    <source>
        <dbReference type="EMBL" id="KJV63545.1"/>
    </source>
</evidence>
<dbReference type="Proteomes" id="UP000033754">
    <property type="component" value="Unassembled WGS sequence"/>
</dbReference>
<dbReference type="RefSeq" id="WP_011450794.1">
    <property type="nucleotide sequence ID" value="NZ_LANT01000007.1"/>
</dbReference>
<evidence type="ECO:0000313" key="2">
    <source>
        <dbReference type="Proteomes" id="UP000033754"/>
    </source>
</evidence>
<sequence length="78" mass="8581">MSFFDAGSAGGCASSALLGGGCEGAGMDFQSFLLIRDSHIDFLHYVREFFPILEICNLQGRYILFNALYTETSYVLVL</sequence>
<dbReference type="EMBL" id="LANT01000007">
    <property type="protein sequence ID" value="KJV63545.1"/>
    <property type="molecule type" value="Genomic_DNA"/>
</dbReference>
<dbReference type="AlphaFoldDB" id="A0A0F3N659"/>
<comment type="caution">
    <text evidence="1">The sequence shown here is derived from an EMBL/GenBank/DDBJ whole genome shotgun (WGS) entry which is preliminary data.</text>
</comment>
<proteinExistence type="predicted"/>
<gene>
    <name evidence="1" type="ORF">EPHNCH_0997</name>
</gene>
<name>A0A0F3N659_ANAPH</name>
<reference evidence="1 2" key="1">
    <citation type="submission" date="2015-01" db="EMBL/GenBank/DDBJ databases">
        <title>Genome Sequencing of Rickettsiales.</title>
        <authorList>
            <person name="Daugherty S.C."/>
            <person name="Su Q."/>
            <person name="Abolude K."/>
            <person name="Beier-Sexton M."/>
            <person name="Carlyon J.A."/>
            <person name="Carter R."/>
            <person name="Day N.P."/>
            <person name="Dumler S.J."/>
            <person name="Dyachenko V."/>
            <person name="Godinez A."/>
            <person name="Kurtti T.J."/>
            <person name="Lichay M."/>
            <person name="Mullins K.E."/>
            <person name="Ott S."/>
            <person name="Pappas-Brown V."/>
            <person name="Paris D.H."/>
            <person name="Patel P."/>
            <person name="Richards A.L."/>
            <person name="Sadzewicz L."/>
            <person name="Sears K."/>
            <person name="Seidman D."/>
            <person name="Sengamalay N."/>
            <person name="Stenos J."/>
            <person name="Tallon L.J."/>
            <person name="Vincent G."/>
            <person name="Fraser C.M."/>
            <person name="Munderloh U."/>
            <person name="Dunning-Hotopp J.C."/>
        </authorList>
    </citation>
    <scope>NUCLEOTIDE SEQUENCE [LARGE SCALE GENOMIC DNA]</scope>
    <source>
        <strain evidence="1 2">NCH-1</strain>
    </source>
</reference>
<accession>A0A0F3N659</accession>
<organism evidence="1 2">
    <name type="scientific">Anaplasma phagocytophilum str. NCH-1</name>
    <dbReference type="NCBI Taxonomy" id="1359161"/>
    <lineage>
        <taxon>Bacteria</taxon>
        <taxon>Pseudomonadati</taxon>
        <taxon>Pseudomonadota</taxon>
        <taxon>Alphaproteobacteria</taxon>
        <taxon>Rickettsiales</taxon>
        <taxon>Anaplasmataceae</taxon>
        <taxon>Anaplasma</taxon>
        <taxon>phagocytophilum group</taxon>
    </lineage>
</organism>
<dbReference type="PATRIC" id="fig|1359161.3.peg.1118"/>